<evidence type="ECO:0000313" key="2">
    <source>
        <dbReference type="EMBL" id="KAK4356595.1"/>
    </source>
</evidence>
<proteinExistence type="predicted"/>
<dbReference type="Proteomes" id="UP001291623">
    <property type="component" value="Unassembled WGS sequence"/>
</dbReference>
<keyword evidence="3" id="KW-1185">Reference proteome</keyword>
<accession>A0AAE1RS04</accession>
<dbReference type="AlphaFoldDB" id="A0AAE1RS04"/>
<sequence length="59" mass="6549">MVGALLPLSSACEDEDEDEAIVHSDAEDNKNKDLCGDEDDYGSDVHELLAENFQAWHEI</sequence>
<evidence type="ECO:0000313" key="3">
    <source>
        <dbReference type="Proteomes" id="UP001291623"/>
    </source>
</evidence>
<gene>
    <name evidence="2" type="ORF">RND71_025566</name>
</gene>
<protein>
    <submittedName>
        <fullName evidence="2">Uncharacterized protein</fullName>
    </submittedName>
</protein>
<feature type="compositionally biased region" description="Basic and acidic residues" evidence="1">
    <location>
        <begin position="20"/>
        <end position="33"/>
    </location>
</feature>
<comment type="caution">
    <text evidence="2">The sequence shown here is derived from an EMBL/GenBank/DDBJ whole genome shotgun (WGS) entry which is preliminary data.</text>
</comment>
<name>A0AAE1RS04_9SOLA</name>
<feature type="region of interest" description="Disordered" evidence="1">
    <location>
        <begin position="1"/>
        <end position="33"/>
    </location>
</feature>
<dbReference type="EMBL" id="JAVYJV010000013">
    <property type="protein sequence ID" value="KAK4356595.1"/>
    <property type="molecule type" value="Genomic_DNA"/>
</dbReference>
<organism evidence="2 3">
    <name type="scientific">Anisodus tanguticus</name>
    <dbReference type="NCBI Taxonomy" id="243964"/>
    <lineage>
        <taxon>Eukaryota</taxon>
        <taxon>Viridiplantae</taxon>
        <taxon>Streptophyta</taxon>
        <taxon>Embryophyta</taxon>
        <taxon>Tracheophyta</taxon>
        <taxon>Spermatophyta</taxon>
        <taxon>Magnoliopsida</taxon>
        <taxon>eudicotyledons</taxon>
        <taxon>Gunneridae</taxon>
        <taxon>Pentapetalae</taxon>
        <taxon>asterids</taxon>
        <taxon>lamiids</taxon>
        <taxon>Solanales</taxon>
        <taxon>Solanaceae</taxon>
        <taxon>Solanoideae</taxon>
        <taxon>Hyoscyameae</taxon>
        <taxon>Anisodus</taxon>
    </lineage>
</organism>
<evidence type="ECO:0000256" key="1">
    <source>
        <dbReference type="SAM" id="MobiDB-lite"/>
    </source>
</evidence>
<reference evidence="2" key="1">
    <citation type="submission" date="2023-12" db="EMBL/GenBank/DDBJ databases">
        <title>Genome assembly of Anisodus tanguticus.</title>
        <authorList>
            <person name="Wang Y.-J."/>
        </authorList>
    </citation>
    <scope>NUCLEOTIDE SEQUENCE</scope>
    <source>
        <strain evidence="2">KB-2021</strain>
        <tissue evidence="2">Leaf</tissue>
    </source>
</reference>